<keyword evidence="1" id="KW-0812">Transmembrane</keyword>
<dbReference type="EMBL" id="JACCKS010000022">
    <property type="protein sequence ID" value="NZA39605.1"/>
    <property type="molecule type" value="Genomic_DNA"/>
</dbReference>
<protein>
    <submittedName>
        <fullName evidence="2">Cadmium resistance transporter</fullName>
    </submittedName>
</protein>
<feature type="transmembrane region" description="Helical" evidence="1">
    <location>
        <begin position="25"/>
        <end position="49"/>
    </location>
</feature>
<name>A0A853JS76_9FIRM</name>
<sequence length="50" mass="5534">MVFSGNKIGQYPLIKVFLEKYKDMLIPLVFIGLGLYILLKSGTFGLLLAG</sequence>
<keyword evidence="1" id="KW-1133">Transmembrane helix</keyword>
<evidence type="ECO:0000256" key="1">
    <source>
        <dbReference type="SAM" id="Phobius"/>
    </source>
</evidence>
<dbReference type="AlphaFoldDB" id="A0A853JS76"/>
<dbReference type="Pfam" id="PF03596">
    <property type="entry name" value="Cad"/>
    <property type="match status" value="1"/>
</dbReference>
<dbReference type="InterPro" id="IPR004676">
    <property type="entry name" value="Cd-R_transporter"/>
</dbReference>
<evidence type="ECO:0000313" key="2">
    <source>
        <dbReference type="EMBL" id="NZA39605.1"/>
    </source>
</evidence>
<evidence type="ECO:0000313" key="3">
    <source>
        <dbReference type="Proteomes" id="UP000586254"/>
    </source>
</evidence>
<accession>A0A853JS76</accession>
<keyword evidence="1" id="KW-0472">Membrane</keyword>
<reference evidence="2 3" key="1">
    <citation type="submission" date="2020-07" db="EMBL/GenBank/DDBJ databases">
        <title>Organ Donor 1.</title>
        <authorList>
            <person name="Marsh A.J."/>
            <person name="Azcarate-Peril M.A."/>
        </authorList>
    </citation>
    <scope>NUCLEOTIDE SEQUENCE [LARGE SCALE GENOMIC DNA]</scope>
    <source>
        <strain evidence="2 3">AMC0717</strain>
    </source>
</reference>
<dbReference type="Proteomes" id="UP000586254">
    <property type="component" value="Unassembled WGS sequence"/>
</dbReference>
<comment type="caution">
    <text evidence="2">The sequence shown here is derived from an EMBL/GenBank/DDBJ whole genome shotgun (WGS) entry which is preliminary data.</text>
</comment>
<proteinExistence type="predicted"/>
<organism evidence="2 3">
    <name type="scientific">Eubacterium callanderi</name>
    <dbReference type="NCBI Taxonomy" id="53442"/>
    <lineage>
        <taxon>Bacteria</taxon>
        <taxon>Bacillati</taxon>
        <taxon>Bacillota</taxon>
        <taxon>Clostridia</taxon>
        <taxon>Eubacteriales</taxon>
        <taxon>Eubacteriaceae</taxon>
        <taxon>Eubacterium</taxon>
    </lineage>
</organism>
<gene>
    <name evidence="2" type="ORF">H0N91_16080</name>
</gene>